<dbReference type="KEGG" id="dto:TOL2_C30960"/>
<evidence type="ECO:0000313" key="1">
    <source>
        <dbReference type="EMBL" id="CCK81253.1"/>
    </source>
</evidence>
<accession>K0NMI9</accession>
<proteinExistence type="predicted"/>
<dbReference type="Proteomes" id="UP000007347">
    <property type="component" value="Chromosome"/>
</dbReference>
<dbReference type="AlphaFoldDB" id="K0NMI9"/>
<dbReference type="EMBL" id="FO203503">
    <property type="protein sequence ID" value="CCK81253.1"/>
    <property type="molecule type" value="Genomic_DNA"/>
</dbReference>
<name>K0NMI9_DESTT</name>
<evidence type="ECO:0000313" key="2">
    <source>
        <dbReference type="Proteomes" id="UP000007347"/>
    </source>
</evidence>
<gene>
    <name evidence="1" type="ordered locus">TOL2_C30960</name>
</gene>
<reference evidence="1 2" key="1">
    <citation type="journal article" date="2013" name="Environ. Microbiol.">
        <title>Complete genome, catabolic sub-proteomes and key-metabolites of Desulfobacula toluolica Tol2, a marine, aromatic compound-degrading, sulfate-reducing bacterium.</title>
        <authorList>
            <person name="Wohlbrand L."/>
            <person name="Jacob J.H."/>
            <person name="Kube M."/>
            <person name="Mussmann M."/>
            <person name="Jarling R."/>
            <person name="Beck A."/>
            <person name="Amann R."/>
            <person name="Wilkes H."/>
            <person name="Reinhardt R."/>
            <person name="Rabus R."/>
        </authorList>
    </citation>
    <scope>NUCLEOTIDE SEQUENCE [LARGE SCALE GENOMIC DNA]</scope>
    <source>
        <strain evidence="2">DSM 7467 / Tol2</strain>
    </source>
</reference>
<protein>
    <submittedName>
        <fullName evidence="1">Uncharacterized protein</fullName>
    </submittedName>
</protein>
<organism evidence="1 2">
    <name type="scientific">Desulfobacula toluolica (strain DSM 7467 / Tol2)</name>
    <dbReference type="NCBI Taxonomy" id="651182"/>
    <lineage>
        <taxon>Bacteria</taxon>
        <taxon>Pseudomonadati</taxon>
        <taxon>Thermodesulfobacteriota</taxon>
        <taxon>Desulfobacteria</taxon>
        <taxon>Desulfobacterales</taxon>
        <taxon>Desulfobacteraceae</taxon>
        <taxon>Desulfobacula</taxon>
    </lineage>
</organism>
<sequence length="141" mass="15835">MEPAWLYSTYIKLALFKNSKMNKDDIIMTAVVKGAHNFAKDASLHFNVDGEIISFNSVDSLTDINTSSGFVGNGLYIPPSNWSSQDYVVGKEFINKIINANKVIVKIDLRKSYIEGVFSHDGPTTARPAFRKFLKRIETLQ</sequence>
<dbReference type="STRING" id="651182.TOL2_C30960"/>
<keyword evidence="2" id="KW-1185">Reference proteome</keyword>
<dbReference type="HOGENOM" id="CLU_1822290_0_0_7"/>